<gene>
    <name evidence="2" type="ORF">RM553_15450</name>
</gene>
<name>A0ABU3CDD3_9FLAO</name>
<reference evidence="2 3" key="1">
    <citation type="submission" date="2023-09" db="EMBL/GenBank/DDBJ databases">
        <authorList>
            <person name="Rey-Velasco X."/>
        </authorList>
    </citation>
    <scope>NUCLEOTIDE SEQUENCE [LARGE SCALE GENOMIC DNA]</scope>
    <source>
        <strain evidence="2 3">F363</strain>
    </source>
</reference>
<organism evidence="2 3">
    <name type="scientific">Autumnicola tepida</name>
    <dbReference type="NCBI Taxonomy" id="3075595"/>
    <lineage>
        <taxon>Bacteria</taxon>
        <taxon>Pseudomonadati</taxon>
        <taxon>Bacteroidota</taxon>
        <taxon>Flavobacteriia</taxon>
        <taxon>Flavobacteriales</taxon>
        <taxon>Flavobacteriaceae</taxon>
        <taxon>Autumnicola</taxon>
    </lineage>
</organism>
<comment type="caution">
    <text evidence="2">The sequence shown here is derived from an EMBL/GenBank/DDBJ whole genome shotgun (WGS) entry which is preliminary data.</text>
</comment>
<protein>
    <recommendedName>
        <fullName evidence="4">Transferase</fullName>
    </recommendedName>
</protein>
<sequence>MGYTINAEEVHIGKYVTIEDGVFIGDKFGKKAKKVVIGDGVTIGKNSRFYYPTLEIGDYTNINNHAFGSGDNSCKIGSCCWFGQNCILDAEGGLEIGNGVGVGAYSQLWSHIKFGDTLQGCRWDQKKKLTVEDDVWFVGHCIVSPITARKKSMAMVGAVITKDMEENHVYAGTPAKDMTSIFGNQFEERSVDNKFDTMQEELGKFKEAHPEFQNVNDHIKIIKNEKELEEKEGVSFFNVADRTYSKTLSEIENSFMNFLLVQIKFYPRLSPQRN</sequence>
<dbReference type="Proteomes" id="UP001262889">
    <property type="component" value="Unassembled WGS sequence"/>
</dbReference>
<proteinExistence type="inferred from homology"/>
<comment type="similarity">
    <text evidence="1">Belongs to the transferase hexapeptide repeat family.</text>
</comment>
<evidence type="ECO:0000313" key="3">
    <source>
        <dbReference type="Proteomes" id="UP001262889"/>
    </source>
</evidence>
<dbReference type="SUPFAM" id="SSF51161">
    <property type="entry name" value="Trimeric LpxA-like enzymes"/>
    <property type="match status" value="1"/>
</dbReference>
<dbReference type="RefSeq" id="WP_311535850.1">
    <property type="nucleotide sequence ID" value="NZ_JAVRHQ010000023.1"/>
</dbReference>
<keyword evidence="3" id="KW-1185">Reference proteome</keyword>
<accession>A0ABU3CDD3</accession>
<evidence type="ECO:0000256" key="1">
    <source>
        <dbReference type="ARBA" id="ARBA00007274"/>
    </source>
</evidence>
<dbReference type="InterPro" id="IPR011004">
    <property type="entry name" value="Trimer_LpxA-like_sf"/>
</dbReference>
<dbReference type="PANTHER" id="PTHR43300">
    <property type="entry name" value="ACETYLTRANSFERASE"/>
    <property type="match status" value="1"/>
</dbReference>
<evidence type="ECO:0000313" key="2">
    <source>
        <dbReference type="EMBL" id="MDT0644232.1"/>
    </source>
</evidence>
<dbReference type="EMBL" id="JAVRHQ010000023">
    <property type="protein sequence ID" value="MDT0644232.1"/>
    <property type="molecule type" value="Genomic_DNA"/>
</dbReference>
<dbReference type="Gene3D" id="2.160.10.10">
    <property type="entry name" value="Hexapeptide repeat proteins"/>
    <property type="match status" value="2"/>
</dbReference>
<dbReference type="InterPro" id="IPR050179">
    <property type="entry name" value="Trans_hexapeptide_repeat"/>
</dbReference>
<evidence type="ECO:0008006" key="4">
    <source>
        <dbReference type="Google" id="ProtNLM"/>
    </source>
</evidence>